<dbReference type="Proteomes" id="UP000318571">
    <property type="component" value="Chromosome 5"/>
</dbReference>
<evidence type="ECO:0000256" key="4">
    <source>
        <dbReference type="ARBA" id="ARBA00022490"/>
    </source>
</evidence>
<dbReference type="CDD" id="cd04646">
    <property type="entry name" value="LbH_Dynactin_6"/>
    <property type="match status" value="1"/>
</dbReference>
<dbReference type="EMBL" id="VCGU01000004">
    <property type="protein sequence ID" value="TRY76270.1"/>
    <property type="molecule type" value="Genomic_DNA"/>
</dbReference>
<dbReference type="AlphaFoldDB" id="A0A553PF15"/>
<comment type="similarity">
    <text evidence="2">Belongs to the dynactin subunits 5/6 family. Dynactin subunit 6 subfamily.</text>
</comment>
<sequence>MSSGHGHHSSEVSISPGAVVCKESILVGEITIGARTVVHPKAVIKALAGPILIGENNLIEDQARIVNGRDEGEAREASEKRDKQSVMIIGNHNVFEVDCHSTALKIGDNNVLESKCFVGRSTELTNGCIVGAGCQIDTEEVLPENTVIYGSQNHRRRQGDRPAPQTLQIDFLTKVLPNYHHLKKPTKKM</sequence>
<protein>
    <recommendedName>
        <fullName evidence="3">Dynactin subunit 6</fullName>
    </recommendedName>
</protein>
<evidence type="ECO:0000256" key="3">
    <source>
        <dbReference type="ARBA" id="ARBA00016573"/>
    </source>
</evidence>
<keyword evidence="8" id="KW-1185">Reference proteome</keyword>
<dbReference type="Gene3D" id="2.160.10.10">
    <property type="entry name" value="Hexapeptide repeat proteins"/>
    <property type="match status" value="1"/>
</dbReference>
<keyword evidence="4" id="KW-0963">Cytoplasm</keyword>
<comment type="function">
    <text evidence="6">Part of the dynactin complex that activates the molecular motor dynein for ultra-processive transport along microtubules.</text>
</comment>
<evidence type="ECO:0000313" key="7">
    <source>
        <dbReference type="EMBL" id="TRY76270.1"/>
    </source>
</evidence>
<evidence type="ECO:0000256" key="5">
    <source>
        <dbReference type="ARBA" id="ARBA00023212"/>
    </source>
</evidence>
<reference evidence="7 8" key="1">
    <citation type="journal article" date="2018" name="Nat. Ecol. Evol.">
        <title>Genomic signatures of mitonuclear coevolution across populations of Tigriopus californicus.</title>
        <authorList>
            <person name="Barreto F.S."/>
            <person name="Watson E.T."/>
            <person name="Lima T.G."/>
            <person name="Willett C.S."/>
            <person name="Edmands S."/>
            <person name="Li W."/>
            <person name="Burton R.S."/>
        </authorList>
    </citation>
    <scope>NUCLEOTIDE SEQUENCE [LARGE SCALE GENOMIC DNA]</scope>
    <source>
        <strain evidence="7 8">San Diego</strain>
    </source>
</reference>
<name>A0A553PF15_TIGCA</name>
<dbReference type="GO" id="GO:0007052">
    <property type="term" value="P:mitotic spindle organization"/>
    <property type="evidence" value="ECO:0007669"/>
    <property type="project" value="TreeGrafter"/>
</dbReference>
<evidence type="ECO:0000256" key="2">
    <source>
        <dbReference type="ARBA" id="ARBA00007719"/>
    </source>
</evidence>
<dbReference type="OMA" id="RCQVGPN"/>
<keyword evidence="5" id="KW-0206">Cytoskeleton</keyword>
<comment type="subcellular location">
    <subcellularLocation>
        <location evidence="1">Cytoplasm</location>
        <location evidence="1">Cytoskeleton</location>
    </subcellularLocation>
</comment>
<evidence type="ECO:0000256" key="6">
    <source>
        <dbReference type="ARBA" id="ARBA00034687"/>
    </source>
</evidence>
<evidence type="ECO:0000313" key="8">
    <source>
        <dbReference type="Proteomes" id="UP000318571"/>
    </source>
</evidence>
<dbReference type="GO" id="GO:0070840">
    <property type="term" value="F:dynein complex binding"/>
    <property type="evidence" value="ECO:0007669"/>
    <property type="project" value="TreeGrafter"/>
</dbReference>
<dbReference type="OrthoDB" id="2355at2759"/>
<evidence type="ECO:0000256" key="1">
    <source>
        <dbReference type="ARBA" id="ARBA00004245"/>
    </source>
</evidence>
<proteinExistence type="inferred from homology"/>
<dbReference type="STRING" id="6832.A0A553PF15"/>
<accession>A0A553PF15</accession>
<dbReference type="InterPro" id="IPR011004">
    <property type="entry name" value="Trimer_LpxA-like_sf"/>
</dbReference>
<dbReference type="SUPFAM" id="SSF51161">
    <property type="entry name" value="Trimeric LpxA-like enzymes"/>
    <property type="match status" value="1"/>
</dbReference>
<organism evidence="7 8">
    <name type="scientific">Tigriopus californicus</name>
    <name type="common">Marine copepod</name>
    <dbReference type="NCBI Taxonomy" id="6832"/>
    <lineage>
        <taxon>Eukaryota</taxon>
        <taxon>Metazoa</taxon>
        <taxon>Ecdysozoa</taxon>
        <taxon>Arthropoda</taxon>
        <taxon>Crustacea</taxon>
        <taxon>Multicrustacea</taxon>
        <taxon>Hexanauplia</taxon>
        <taxon>Copepoda</taxon>
        <taxon>Harpacticoida</taxon>
        <taxon>Harpacticidae</taxon>
        <taxon>Tigriopus</taxon>
    </lineage>
</organism>
<dbReference type="PANTHER" id="PTHR13072:SF0">
    <property type="entry name" value="DYNACTIN SUBUNIT 6"/>
    <property type="match status" value="1"/>
</dbReference>
<dbReference type="InterPro" id="IPR027777">
    <property type="entry name" value="DCTN6"/>
</dbReference>
<comment type="caution">
    <text evidence="7">The sequence shown here is derived from an EMBL/GenBank/DDBJ whole genome shotgun (WGS) entry which is preliminary data.</text>
</comment>
<gene>
    <name evidence="7" type="ORF">TCAL_12005</name>
</gene>
<dbReference type="GO" id="GO:0005869">
    <property type="term" value="C:dynactin complex"/>
    <property type="evidence" value="ECO:0007669"/>
    <property type="project" value="InterPro"/>
</dbReference>
<dbReference type="PANTHER" id="PTHR13072">
    <property type="entry name" value="DYNACTIN 6"/>
    <property type="match status" value="1"/>
</dbReference>